<dbReference type="PANTHER" id="PTHR35535">
    <property type="entry name" value="HEAT SHOCK PROTEIN HSLJ"/>
    <property type="match status" value="1"/>
</dbReference>
<dbReference type="InterPro" id="IPR053147">
    <property type="entry name" value="Hsp_HslJ-like"/>
</dbReference>
<accession>K6X6H1</accession>
<dbReference type="OrthoDB" id="5348860at2"/>
<evidence type="ECO:0000259" key="7">
    <source>
        <dbReference type="Pfam" id="PF09864"/>
    </source>
</evidence>
<dbReference type="Gene3D" id="2.40.128.200">
    <property type="match status" value="1"/>
</dbReference>
<evidence type="ECO:0000313" key="8">
    <source>
        <dbReference type="EMBL" id="GAC16219.1"/>
    </source>
</evidence>
<keyword evidence="1 5" id="KW-0732">Signal</keyword>
<dbReference type="STRING" id="1127673.GLIP_3608"/>
<reference evidence="8 9" key="1">
    <citation type="journal article" date="2017" name="Antonie Van Leeuwenhoek">
        <title>Rhizobium rhizosphaerae sp. nov., a novel species isolated from rice rhizosphere.</title>
        <authorList>
            <person name="Zhao J.J."/>
            <person name="Zhang J."/>
            <person name="Zhang R.J."/>
            <person name="Zhang C.W."/>
            <person name="Yin H.Q."/>
            <person name="Zhang X.X."/>
        </authorList>
    </citation>
    <scope>NUCLEOTIDE SEQUENCE [LARGE SCALE GENOMIC DNA]</scope>
    <source>
        <strain evidence="8 9">E3</strain>
    </source>
</reference>
<organism evidence="8 9">
    <name type="scientific">Aliiglaciecola lipolytica E3</name>
    <dbReference type="NCBI Taxonomy" id="1127673"/>
    <lineage>
        <taxon>Bacteria</taxon>
        <taxon>Pseudomonadati</taxon>
        <taxon>Pseudomonadota</taxon>
        <taxon>Gammaproteobacteria</taxon>
        <taxon>Alteromonadales</taxon>
        <taxon>Alteromonadaceae</taxon>
        <taxon>Aliiglaciecola</taxon>
    </lineage>
</organism>
<dbReference type="PROSITE" id="PS51257">
    <property type="entry name" value="PROKAR_LIPOPROTEIN"/>
    <property type="match status" value="1"/>
</dbReference>
<evidence type="ECO:0000313" key="9">
    <source>
        <dbReference type="Proteomes" id="UP000006334"/>
    </source>
</evidence>
<dbReference type="Proteomes" id="UP000006334">
    <property type="component" value="Unassembled WGS sequence"/>
</dbReference>
<comment type="caution">
    <text evidence="8">The sequence shown here is derived from an EMBL/GenBank/DDBJ whole genome shotgun (WGS) entry which is preliminary data.</text>
</comment>
<dbReference type="AlphaFoldDB" id="K6X6H1"/>
<keyword evidence="4" id="KW-0449">Lipoprotein</keyword>
<keyword evidence="9" id="KW-1185">Reference proteome</keyword>
<evidence type="ECO:0000256" key="2">
    <source>
        <dbReference type="ARBA" id="ARBA00023136"/>
    </source>
</evidence>
<keyword evidence="3" id="KW-0564">Palmitate</keyword>
<dbReference type="PANTHER" id="PTHR35535:SF1">
    <property type="entry name" value="HEAT SHOCK PROTEIN HSLJ"/>
    <property type="match status" value="1"/>
</dbReference>
<gene>
    <name evidence="8" type="ORF">GLIP_3608</name>
</gene>
<dbReference type="Gene3D" id="2.40.128.270">
    <property type="match status" value="1"/>
</dbReference>
<dbReference type="EMBL" id="BAEN01000068">
    <property type="protein sequence ID" value="GAC16219.1"/>
    <property type="molecule type" value="Genomic_DNA"/>
</dbReference>
<evidence type="ECO:0008006" key="10">
    <source>
        <dbReference type="Google" id="ProtNLM"/>
    </source>
</evidence>
<evidence type="ECO:0000256" key="4">
    <source>
        <dbReference type="ARBA" id="ARBA00023288"/>
    </source>
</evidence>
<dbReference type="Pfam" id="PF09864">
    <property type="entry name" value="MliC"/>
    <property type="match status" value="1"/>
</dbReference>
<dbReference type="eggNOG" id="COG3895">
    <property type="taxonomic scope" value="Bacteria"/>
</dbReference>
<evidence type="ECO:0000259" key="6">
    <source>
        <dbReference type="Pfam" id="PF03724"/>
    </source>
</evidence>
<keyword evidence="2" id="KW-0472">Membrane</keyword>
<dbReference type="SUPFAM" id="SSF141488">
    <property type="entry name" value="YdhA-like"/>
    <property type="match status" value="1"/>
</dbReference>
<dbReference type="eggNOG" id="COG3187">
    <property type="taxonomic scope" value="Bacteria"/>
</dbReference>
<feature type="chain" id="PRO_5003896411" description="DUF306 domain-containing protein" evidence="5">
    <location>
        <begin position="22"/>
        <end position="238"/>
    </location>
</feature>
<dbReference type="InterPro" id="IPR005184">
    <property type="entry name" value="DUF306_Meta_HslJ"/>
</dbReference>
<feature type="signal peptide" evidence="5">
    <location>
        <begin position="1"/>
        <end position="21"/>
    </location>
</feature>
<protein>
    <recommendedName>
        <fullName evidence="10">DUF306 domain-containing protein</fullName>
    </recommendedName>
</protein>
<sequence>MFPTFKMLFFVMFSSTLVACASHNQKNETVSETPTLTGTWQVEDIDQGGVIDNAMVTIEFLEDGRISGSTGCNRFSGSLKTEDATFVVSKTITTRRACVPAIAKQEQRFLSALNEAAYFKVEADTWLVIFDASHQPRLKLIETTLSTQLHKDPIDKAASQANTFQCEQIGEVNFRFVGPETIKVSIDNQQTILNRQQSASGAKYTAENMTFWNKGNKAQLSLNGLAYPCVKSLPRKPR</sequence>
<evidence type="ECO:0000256" key="3">
    <source>
        <dbReference type="ARBA" id="ARBA00023139"/>
    </source>
</evidence>
<dbReference type="Pfam" id="PF03724">
    <property type="entry name" value="META"/>
    <property type="match status" value="1"/>
</dbReference>
<dbReference type="InterPro" id="IPR018660">
    <property type="entry name" value="MliC"/>
</dbReference>
<name>K6X6H1_9ALTE</name>
<feature type="domain" description="DUF306" evidence="6">
    <location>
        <begin position="35"/>
        <end position="139"/>
    </location>
</feature>
<evidence type="ECO:0000256" key="1">
    <source>
        <dbReference type="ARBA" id="ARBA00022729"/>
    </source>
</evidence>
<evidence type="ECO:0000256" key="5">
    <source>
        <dbReference type="SAM" id="SignalP"/>
    </source>
</evidence>
<proteinExistence type="predicted"/>
<feature type="domain" description="C-type lysozyme inhibitor" evidence="7">
    <location>
        <begin position="164"/>
        <end position="224"/>
    </location>
</feature>
<dbReference type="InterPro" id="IPR038670">
    <property type="entry name" value="HslJ-like_sf"/>
</dbReference>
<dbReference type="InterPro" id="IPR036328">
    <property type="entry name" value="MliC_sf"/>
</dbReference>
<dbReference type="RefSeq" id="WP_008846021.1">
    <property type="nucleotide sequence ID" value="NZ_BAEN01000068.1"/>
</dbReference>